<protein>
    <submittedName>
        <fullName evidence="2">Uncharacterized protein</fullName>
    </submittedName>
</protein>
<evidence type="ECO:0000313" key="1">
    <source>
        <dbReference type="EMBL" id="CAB4189785.1"/>
    </source>
</evidence>
<name>A0A6J5RP45_9CAUD</name>
<gene>
    <name evidence="1" type="ORF">UFOVP1195_16</name>
    <name evidence="2" type="ORF">UFOVP1288_16</name>
    <name evidence="3" type="ORF">UFOVP1409_16</name>
</gene>
<reference evidence="2" key="1">
    <citation type="submission" date="2020-05" db="EMBL/GenBank/DDBJ databases">
        <authorList>
            <person name="Chiriac C."/>
            <person name="Salcher M."/>
            <person name="Ghai R."/>
            <person name="Kavagutti S V."/>
        </authorList>
    </citation>
    <scope>NUCLEOTIDE SEQUENCE</scope>
</reference>
<dbReference type="EMBL" id="LR797149">
    <property type="protein sequence ID" value="CAB4189785.1"/>
    <property type="molecule type" value="Genomic_DNA"/>
</dbReference>
<evidence type="ECO:0000313" key="3">
    <source>
        <dbReference type="EMBL" id="CAB4204917.1"/>
    </source>
</evidence>
<accession>A0A6J5RP45</accession>
<evidence type="ECO:0000313" key="2">
    <source>
        <dbReference type="EMBL" id="CAB4195448.1"/>
    </source>
</evidence>
<sequence length="168" mass="18710">MRLDLRSWVKKALDSSQDRTDVAVEWLVARKDADLRDQLIKLGAQQVVRTYFAAQRASALSMAPGRVAATLDTPEVAERVATRQARQAFWDAYTLFGMTPLRTATKAQLEESAAQREGQARGELRLAKFERAIAARLRNNKCVSDVFTSEELEALVVAQGGPNVRYTV</sequence>
<proteinExistence type="predicted"/>
<dbReference type="EMBL" id="LR797352">
    <property type="protein sequence ID" value="CAB4204917.1"/>
    <property type="molecule type" value="Genomic_DNA"/>
</dbReference>
<organism evidence="2">
    <name type="scientific">uncultured Caudovirales phage</name>
    <dbReference type="NCBI Taxonomy" id="2100421"/>
    <lineage>
        <taxon>Viruses</taxon>
        <taxon>Duplodnaviria</taxon>
        <taxon>Heunggongvirae</taxon>
        <taxon>Uroviricota</taxon>
        <taxon>Caudoviricetes</taxon>
        <taxon>Peduoviridae</taxon>
        <taxon>Maltschvirus</taxon>
        <taxon>Maltschvirus maltsch</taxon>
    </lineage>
</organism>
<dbReference type="EMBL" id="LR797238">
    <property type="protein sequence ID" value="CAB4195448.1"/>
    <property type="molecule type" value="Genomic_DNA"/>
</dbReference>